<dbReference type="Pfam" id="PF01565">
    <property type="entry name" value="FAD_binding_4"/>
    <property type="match status" value="1"/>
</dbReference>
<reference evidence="7" key="1">
    <citation type="journal article" date="2019" name="Int. J. Syst. Evol. Microbiol.">
        <title>The Global Catalogue of Microorganisms (GCM) 10K type strain sequencing project: providing services to taxonomists for standard genome sequencing and annotation.</title>
        <authorList>
            <consortium name="The Broad Institute Genomics Platform"/>
            <consortium name="The Broad Institute Genome Sequencing Center for Infectious Disease"/>
            <person name="Wu L."/>
            <person name="Ma J."/>
        </authorList>
    </citation>
    <scope>NUCLEOTIDE SEQUENCE [LARGE SCALE GENOMIC DNA]</scope>
    <source>
        <strain evidence="7">JCM 18014</strain>
    </source>
</reference>
<evidence type="ECO:0000256" key="1">
    <source>
        <dbReference type="ARBA" id="ARBA00001974"/>
    </source>
</evidence>
<protein>
    <recommendedName>
        <fullName evidence="5">FAD-binding PCMH-type domain-containing protein</fullName>
    </recommendedName>
</protein>
<accession>A0ABP9K4L5</accession>
<sequence length="508" mass="56838">MRLDEVRRALESALGPDKVFFEPLDRRSYQDKFAVDDALHHPAGAVSPETVEEIQAVVAIANEYRLPVFPIARGKNLGYGGTAPVMAGSVVMDLSRMKRIEFDAENGTVLLEPGVGFYDLYDYIQRHNLPYWLSTPGNSWGSVMGNALDRGVGYTPYGQHTENICGLEVVLANGEVVRTGMGAFTGAPTWQTYKYGFGPAWDQMFVQSNFGIVTKMGMWLMPEPESLMGMDVEFDRPEDLKVMVDTIAPLRRERLLTQSPSIGNWMRAAAVLTTRDQWTDEPGALSDSVIDAIRRQFNIGWWGVSLRLYGREEVNKAAYKVLEEAMGNAGPMSIRPTSWRKGEPLEYTGWTGTPMTFPMQNVNWYGGRGGHIGFSPIIEQDGDKALAQFRRTYARYQEYGMDYQGSFAFGERHMVNVNAMIFNKDDPEMMAKVDPFFRTLVADAKEQGYGEYRTHLDYMDLVADSYDFNGGSMKRMNEAVKDALDPNGIIAPGKSGIWGSHWRNGGAA</sequence>
<evidence type="ECO:0000256" key="3">
    <source>
        <dbReference type="ARBA" id="ARBA00022827"/>
    </source>
</evidence>
<dbReference type="SUPFAM" id="SSF55103">
    <property type="entry name" value="FAD-linked oxidases, C-terminal domain"/>
    <property type="match status" value="1"/>
</dbReference>
<evidence type="ECO:0000256" key="2">
    <source>
        <dbReference type="ARBA" id="ARBA00022630"/>
    </source>
</evidence>
<keyword evidence="4" id="KW-0560">Oxidoreductase</keyword>
<dbReference type="Pfam" id="PF02913">
    <property type="entry name" value="FAD-oxidase_C"/>
    <property type="match status" value="1"/>
</dbReference>
<dbReference type="SUPFAM" id="SSF56176">
    <property type="entry name" value="FAD-binding/transporter-associated domain-like"/>
    <property type="match status" value="1"/>
</dbReference>
<name>A0ABP9K4L5_9SPHN</name>
<organism evidence="6 7">
    <name type="scientific">Erythrobacter westpacificensis</name>
    <dbReference type="NCBI Taxonomy" id="1055231"/>
    <lineage>
        <taxon>Bacteria</taxon>
        <taxon>Pseudomonadati</taxon>
        <taxon>Pseudomonadota</taxon>
        <taxon>Alphaproteobacteria</taxon>
        <taxon>Sphingomonadales</taxon>
        <taxon>Erythrobacteraceae</taxon>
        <taxon>Erythrobacter/Porphyrobacter group</taxon>
        <taxon>Erythrobacter</taxon>
    </lineage>
</organism>
<dbReference type="PROSITE" id="PS51387">
    <property type="entry name" value="FAD_PCMH"/>
    <property type="match status" value="1"/>
</dbReference>
<evidence type="ECO:0000313" key="6">
    <source>
        <dbReference type="EMBL" id="GAA5049339.1"/>
    </source>
</evidence>
<dbReference type="Gene3D" id="1.10.45.10">
    <property type="entry name" value="Vanillyl-alcohol Oxidase, Chain A, domain 4"/>
    <property type="match status" value="1"/>
</dbReference>
<evidence type="ECO:0000313" key="7">
    <source>
        <dbReference type="Proteomes" id="UP001500518"/>
    </source>
</evidence>
<feature type="domain" description="FAD-binding PCMH-type" evidence="5">
    <location>
        <begin position="38"/>
        <end position="223"/>
    </location>
</feature>
<gene>
    <name evidence="6" type="ORF">GCM10023208_07480</name>
</gene>
<dbReference type="InterPro" id="IPR016170">
    <property type="entry name" value="Cytok_DH_C_sf"/>
</dbReference>
<dbReference type="InterPro" id="IPR004113">
    <property type="entry name" value="FAD-bd_oxidored_4_C"/>
</dbReference>
<dbReference type="Gene3D" id="3.30.465.10">
    <property type="match status" value="1"/>
</dbReference>
<dbReference type="InterPro" id="IPR036318">
    <property type="entry name" value="FAD-bd_PCMH-like_sf"/>
</dbReference>
<dbReference type="InterPro" id="IPR016171">
    <property type="entry name" value="Vanillyl_alc_oxidase_C-sub2"/>
</dbReference>
<evidence type="ECO:0000256" key="4">
    <source>
        <dbReference type="ARBA" id="ARBA00023002"/>
    </source>
</evidence>
<dbReference type="InterPro" id="IPR016164">
    <property type="entry name" value="FAD-linked_Oxase-like_C"/>
</dbReference>
<dbReference type="InterPro" id="IPR016169">
    <property type="entry name" value="FAD-bd_PCMH_sub2"/>
</dbReference>
<dbReference type="PANTHER" id="PTHR11748:SF114">
    <property type="entry name" value="ARYL-ALCOHOL OXIDASE VANILLYL-ALCOHOL OXIDASE (AFU_ORTHOLOGUE AFUA_3G09500)-RELATED"/>
    <property type="match status" value="1"/>
</dbReference>
<keyword evidence="3" id="KW-0274">FAD</keyword>
<dbReference type="Proteomes" id="UP001500518">
    <property type="component" value="Unassembled WGS sequence"/>
</dbReference>
<dbReference type="EMBL" id="BAABHV010000006">
    <property type="protein sequence ID" value="GAA5049339.1"/>
    <property type="molecule type" value="Genomic_DNA"/>
</dbReference>
<evidence type="ECO:0000259" key="5">
    <source>
        <dbReference type="PROSITE" id="PS51387"/>
    </source>
</evidence>
<keyword evidence="2" id="KW-0285">Flavoprotein</keyword>
<dbReference type="PANTHER" id="PTHR11748">
    <property type="entry name" value="D-LACTATE DEHYDROGENASE"/>
    <property type="match status" value="1"/>
</dbReference>
<comment type="caution">
    <text evidence="6">The sequence shown here is derived from an EMBL/GenBank/DDBJ whole genome shotgun (WGS) entry which is preliminary data.</text>
</comment>
<dbReference type="InterPro" id="IPR016166">
    <property type="entry name" value="FAD-bd_PCMH"/>
</dbReference>
<dbReference type="InterPro" id="IPR006094">
    <property type="entry name" value="Oxid_FAD_bind_N"/>
</dbReference>
<dbReference type="InterPro" id="IPR016167">
    <property type="entry name" value="FAD-bd_PCMH_sub1"/>
</dbReference>
<proteinExistence type="predicted"/>
<comment type="cofactor">
    <cofactor evidence="1">
        <name>FAD</name>
        <dbReference type="ChEBI" id="CHEBI:57692"/>
    </cofactor>
</comment>
<keyword evidence="7" id="KW-1185">Reference proteome</keyword>
<dbReference type="Gene3D" id="3.30.43.10">
    <property type="entry name" value="Uridine Diphospho-n-acetylenolpyruvylglucosamine Reductase, domain 2"/>
    <property type="match status" value="1"/>
</dbReference>
<dbReference type="Gene3D" id="3.40.462.10">
    <property type="entry name" value="FAD-linked oxidases, C-terminal domain"/>
    <property type="match status" value="1"/>
</dbReference>